<keyword evidence="1" id="KW-0732">Signal</keyword>
<organism evidence="2 3">
    <name type="scientific">Frankliniella fusca</name>
    <dbReference type="NCBI Taxonomy" id="407009"/>
    <lineage>
        <taxon>Eukaryota</taxon>
        <taxon>Metazoa</taxon>
        <taxon>Ecdysozoa</taxon>
        <taxon>Arthropoda</taxon>
        <taxon>Hexapoda</taxon>
        <taxon>Insecta</taxon>
        <taxon>Pterygota</taxon>
        <taxon>Neoptera</taxon>
        <taxon>Paraneoptera</taxon>
        <taxon>Thysanoptera</taxon>
        <taxon>Terebrantia</taxon>
        <taxon>Thripoidea</taxon>
        <taxon>Thripidae</taxon>
        <taxon>Frankliniella</taxon>
    </lineage>
</organism>
<proteinExistence type="predicted"/>
<dbReference type="EMBL" id="JAHWGI010001411">
    <property type="protein sequence ID" value="KAK3930504.1"/>
    <property type="molecule type" value="Genomic_DNA"/>
</dbReference>
<evidence type="ECO:0000313" key="3">
    <source>
        <dbReference type="Proteomes" id="UP001219518"/>
    </source>
</evidence>
<protein>
    <submittedName>
        <fullName evidence="2">Ribosome maturation factor RimM</fullName>
    </submittedName>
</protein>
<evidence type="ECO:0000256" key="1">
    <source>
        <dbReference type="SAM" id="SignalP"/>
    </source>
</evidence>
<gene>
    <name evidence="2" type="ORF">KUF71_005238</name>
</gene>
<evidence type="ECO:0000313" key="2">
    <source>
        <dbReference type="EMBL" id="KAK3930504.1"/>
    </source>
</evidence>
<feature type="chain" id="PRO_5042228874" evidence="1">
    <location>
        <begin position="26"/>
        <end position="253"/>
    </location>
</feature>
<feature type="signal peptide" evidence="1">
    <location>
        <begin position="1"/>
        <end position="25"/>
    </location>
</feature>
<keyword evidence="3" id="KW-1185">Reference proteome</keyword>
<dbReference type="Proteomes" id="UP001219518">
    <property type="component" value="Unassembled WGS sequence"/>
</dbReference>
<reference evidence="2" key="2">
    <citation type="journal article" date="2023" name="BMC Genomics">
        <title>Pest status, molecular evolution, and epigenetic factors derived from the genome assembly of Frankliniella fusca, a thysanopteran phytovirus vector.</title>
        <authorList>
            <person name="Catto M.A."/>
            <person name="Labadie P.E."/>
            <person name="Jacobson A.L."/>
            <person name="Kennedy G.G."/>
            <person name="Srinivasan R."/>
            <person name="Hunt B.G."/>
        </authorList>
    </citation>
    <scope>NUCLEOTIDE SEQUENCE</scope>
    <source>
        <strain evidence="2">PL_HMW_Pooled</strain>
    </source>
</reference>
<dbReference type="AlphaFoldDB" id="A0AAE1I0R1"/>
<accession>A0AAE1I0R1</accession>
<name>A0AAE1I0R1_9NEOP</name>
<comment type="caution">
    <text evidence="2">The sequence shown here is derived from an EMBL/GenBank/DDBJ whole genome shotgun (WGS) entry which is preliminary data.</text>
</comment>
<sequence length="253" mass="25386">MLLQRTALLLALAAAMLLQFRPAAAADGLASESSPEDLGAYMSSYSFGGAAQVQVDDDEGMDFSPEDYSEMAAVLSDQSEGGSLQLGQGGSGAGLSTARSLAVGAAIKVLDTQLYVVRGLAVAAIRAGQALVAARNKVADARSLLAARLLASRLRAMRSVSTAGLRAGAALAGGALDAAQAKLRALDAVVRIGLAVSRTLGGAGLDAADAGRDLVVASLGARLQAIRSVAEAGLTLGRTLLQDLLGLPTGDRG</sequence>
<reference evidence="2" key="1">
    <citation type="submission" date="2021-07" db="EMBL/GenBank/DDBJ databases">
        <authorList>
            <person name="Catto M.A."/>
            <person name="Jacobson A."/>
            <person name="Kennedy G."/>
            <person name="Labadie P."/>
            <person name="Hunt B.G."/>
            <person name="Srinivasan R."/>
        </authorList>
    </citation>
    <scope>NUCLEOTIDE SEQUENCE</scope>
    <source>
        <strain evidence="2">PL_HMW_Pooled</strain>
        <tissue evidence="2">Head</tissue>
    </source>
</reference>